<dbReference type="OrthoDB" id="8558970at2"/>
<keyword evidence="4" id="KW-1185">Reference proteome</keyword>
<dbReference type="RefSeq" id="WP_092744094.1">
    <property type="nucleotide sequence ID" value="NZ_FMZC01000007.1"/>
</dbReference>
<feature type="transmembrane region" description="Helical" evidence="1">
    <location>
        <begin position="20"/>
        <end position="40"/>
    </location>
</feature>
<dbReference type="Proteomes" id="UP000198781">
    <property type="component" value="Unassembled WGS sequence"/>
</dbReference>
<sequence length="222" mass="24224">MTFVPPPSEPSLPPLTLTSLPLFPLGTVLFPGGVLSLRVFEVRYLDMVRKCQQAGAPFGVVALTSGQEVRQAGAAPEQFHDAGTLAHISEIDTSHPGLIVLRAEGSARFRILRRHLLPHGLWIADIEQMPSDVPVSVPDDLRNTATALEQVLARLRDRSPEDAALLVTPTASQLDDCGWVANRWCELLPVPLDLKQQLMQLDSPLLRLELVGDVLERTGIAP</sequence>
<dbReference type="InterPro" id="IPR046336">
    <property type="entry name" value="Lon_prtase_N_sf"/>
</dbReference>
<dbReference type="SMART" id="SM00464">
    <property type="entry name" value="LON"/>
    <property type="match status" value="1"/>
</dbReference>
<evidence type="ECO:0000259" key="2">
    <source>
        <dbReference type="PROSITE" id="PS51787"/>
    </source>
</evidence>
<keyword evidence="1" id="KW-1133">Transmembrane helix</keyword>
<accession>A0A1G6VIA5</accession>
<proteinExistence type="predicted"/>
<reference evidence="3 4" key="1">
    <citation type="submission" date="2016-10" db="EMBL/GenBank/DDBJ databases">
        <authorList>
            <person name="de Groot N.N."/>
        </authorList>
    </citation>
    <scope>NUCLEOTIDE SEQUENCE [LARGE SCALE GENOMIC DNA]</scope>
    <source>
        <strain evidence="3 4">DSM 16619</strain>
    </source>
</reference>
<dbReference type="PROSITE" id="PS51787">
    <property type="entry name" value="LON_N"/>
    <property type="match status" value="1"/>
</dbReference>
<evidence type="ECO:0000313" key="4">
    <source>
        <dbReference type="Proteomes" id="UP000198781"/>
    </source>
</evidence>
<dbReference type="PANTHER" id="PTHR46732">
    <property type="entry name" value="ATP-DEPENDENT PROTEASE LA (LON) DOMAIN PROTEIN"/>
    <property type="match status" value="1"/>
</dbReference>
<organism evidence="3 4">
    <name type="scientific">Paracidovorax valerianellae</name>
    <dbReference type="NCBI Taxonomy" id="187868"/>
    <lineage>
        <taxon>Bacteria</taxon>
        <taxon>Pseudomonadati</taxon>
        <taxon>Pseudomonadota</taxon>
        <taxon>Betaproteobacteria</taxon>
        <taxon>Burkholderiales</taxon>
        <taxon>Comamonadaceae</taxon>
        <taxon>Paracidovorax</taxon>
    </lineage>
</organism>
<dbReference type="Pfam" id="PF02190">
    <property type="entry name" value="LON_substr_bdg"/>
    <property type="match status" value="1"/>
</dbReference>
<evidence type="ECO:0000256" key="1">
    <source>
        <dbReference type="SAM" id="Phobius"/>
    </source>
</evidence>
<dbReference type="InterPro" id="IPR015947">
    <property type="entry name" value="PUA-like_sf"/>
</dbReference>
<dbReference type="PANTHER" id="PTHR46732:SF8">
    <property type="entry name" value="ATP-DEPENDENT PROTEASE LA (LON) DOMAIN PROTEIN"/>
    <property type="match status" value="1"/>
</dbReference>
<gene>
    <name evidence="3" type="ORF">SAMN05192589_10747</name>
</gene>
<dbReference type="InterPro" id="IPR003111">
    <property type="entry name" value="Lon_prtase_N"/>
</dbReference>
<evidence type="ECO:0000313" key="3">
    <source>
        <dbReference type="EMBL" id="SDD53299.1"/>
    </source>
</evidence>
<dbReference type="STRING" id="187868.SAMN05192589_10747"/>
<dbReference type="AlphaFoldDB" id="A0A1G6VIA5"/>
<dbReference type="Gene3D" id="1.10.4060.10">
    <property type="entry name" value="BPP1347 like domain"/>
    <property type="match status" value="1"/>
</dbReference>
<dbReference type="EMBL" id="FMZC01000007">
    <property type="protein sequence ID" value="SDD53299.1"/>
    <property type="molecule type" value="Genomic_DNA"/>
</dbReference>
<dbReference type="Gene3D" id="2.30.130.40">
    <property type="entry name" value="LON domain-like"/>
    <property type="match status" value="1"/>
</dbReference>
<name>A0A1G6VIA5_9BURK</name>
<keyword evidence="1" id="KW-0812">Transmembrane</keyword>
<feature type="domain" description="Lon N-terminal" evidence="2">
    <location>
        <begin position="17"/>
        <end position="219"/>
    </location>
</feature>
<dbReference type="SUPFAM" id="SSF88697">
    <property type="entry name" value="PUA domain-like"/>
    <property type="match status" value="1"/>
</dbReference>
<keyword evidence="1" id="KW-0472">Membrane</keyword>
<protein>
    <recommendedName>
        <fullName evidence="2">Lon N-terminal domain-containing protein</fullName>
    </recommendedName>
</protein>